<comment type="caution">
    <text evidence="2">The sequence shown here is derived from an EMBL/GenBank/DDBJ whole genome shotgun (WGS) entry which is preliminary data.</text>
</comment>
<reference evidence="2" key="1">
    <citation type="journal article" date="2023" name="G3 (Bethesda)">
        <title>A reference genome for the long-term kleptoplast-retaining sea slug Elysia crispata morphotype clarki.</title>
        <authorList>
            <person name="Eastman K.E."/>
            <person name="Pendleton A.L."/>
            <person name="Shaikh M.A."/>
            <person name="Suttiyut T."/>
            <person name="Ogas R."/>
            <person name="Tomko P."/>
            <person name="Gavelis G."/>
            <person name="Widhalm J.R."/>
            <person name="Wisecaver J.H."/>
        </authorList>
    </citation>
    <scope>NUCLEOTIDE SEQUENCE</scope>
    <source>
        <strain evidence="2">ECLA1</strain>
    </source>
</reference>
<organism evidence="2 3">
    <name type="scientific">Elysia crispata</name>
    <name type="common">lettuce slug</name>
    <dbReference type="NCBI Taxonomy" id="231223"/>
    <lineage>
        <taxon>Eukaryota</taxon>
        <taxon>Metazoa</taxon>
        <taxon>Spiralia</taxon>
        <taxon>Lophotrochozoa</taxon>
        <taxon>Mollusca</taxon>
        <taxon>Gastropoda</taxon>
        <taxon>Heterobranchia</taxon>
        <taxon>Euthyneura</taxon>
        <taxon>Panpulmonata</taxon>
        <taxon>Sacoglossa</taxon>
        <taxon>Placobranchoidea</taxon>
        <taxon>Plakobranchidae</taxon>
        <taxon>Elysia</taxon>
    </lineage>
</organism>
<protein>
    <submittedName>
        <fullName evidence="2">Uncharacterized protein</fullName>
    </submittedName>
</protein>
<feature type="region of interest" description="Disordered" evidence="1">
    <location>
        <begin position="53"/>
        <end position="79"/>
    </location>
</feature>
<dbReference type="EMBL" id="JAWDGP010006450">
    <property type="protein sequence ID" value="KAK3741066.1"/>
    <property type="molecule type" value="Genomic_DNA"/>
</dbReference>
<evidence type="ECO:0000313" key="2">
    <source>
        <dbReference type="EMBL" id="KAK3741066.1"/>
    </source>
</evidence>
<gene>
    <name evidence="2" type="ORF">RRG08_005756</name>
</gene>
<accession>A0AAE0YD48</accession>
<proteinExistence type="predicted"/>
<dbReference type="AlphaFoldDB" id="A0AAE0YD48"/>
<feature type="compositionally biased region" description="Polar residues" evidence="1">
    <location>
        <begin position="54"/>
        <end position="79"/>
    </location>
</feature>
<dbReference type="Proteomes" id="UP001283361">
    <property type="component" value="Unassembled WGS sequence"/>
</dbReference>
<evidence type="ECO:0000256" key="1">
    <source>
        <dbReference type="SAM" id="MobiDB-lite"/>
    </source>
</evidence>
<sequence>MIYNCGLIGKPAQAKAGDIMKIAGQLRPRTWLQCISTPCLLPTVLSGAEPQAEVANNSLGSTDSRPPSRETTVVSSDRTLASRKPLCLVSS</sequence>
<name>A0AAE0YD48_9GAST</name>
<keyword evidence="3" id="KW-1185">Reference proteome</keyword>
<evidence type="ECO:0000313" key="3">
    <source>
        <dbReference type="Proteomes" id="UP001283361"/>
    </source>
</evidence>